<dbReference type="Proteomes" id="UP000317909">
    <property type="component" value="Chromosome"/>
</dbReference>
<organism evidence="1 2">
    <name type="scientific">Lacipirellula limnantheis</name>
    <dbReference type="NCBI Taxonomy" id="2528024"/>
    <lineage>
        <taxon>Bacteria</taxon>
        <taxon>Pseudomonadati</taxon>
        <taxon>Planctomycetota</taxon>
        <taxon>Planctomycetia</taxon>
        <taxon>Pirellulales</taxon>
        <taxon>Lacipirellulaceae</taxon>
        <taxon>Lacipirellula</taxon>
    </lineage>
</organism>
<protein>
    <submittedName>
        <fullName evidence="1">Uncharacterized protein</fullName>
    </submittedName>
</protein>
<gene>
    <name evidence="1" type="ORF">I41_39000</name>
</gene>
<evidence type="ECO:0000313" key="2">
    <source>
        <dbReference type="Proteomes" id="UP000317909"/>
    </source>
</evidence>
<dbReference type="PROSITE" id="PS51257">
    <property type="entry name" value="PROKAR_LIPOPROTEIN"/>
    <property type="match status" value="1"/>
</dbReference>
<dbReference type="EMBL" id="CP036339">
    <property type="protein sequence ID" value="QDT74701.1"/>
    <property type="molecule type" value="Genomic_DNA"/>
</dbReference>
<reference evidence="1 2" key="1">
    <citation type="submission" date="2019-02" db="EMBL/GenBank/DDBJ databases">
        <title>Deep-cultivation of Planctomycetes and their phenomic and genomic characterization uncovers novel biology.</title>
        <authorList>
            <person name="Wiegand S."/>
            <person name="Jogler M."/>
            <person name="Boedeker C."/>
            <person name="Pinto D."/>
            <person name="Vollmers J."/>
            <person name="Rivas-Marin E."/>
            <person name="Kohn T."/>
            <person name="Peeters S.H."/>
            <person name="Heuer A."/>
            <person name="Rast P."/>
            <person name="Oberbeckmann S."/>
            <person name="Bunk B."/>
            <person name="Jeske O."/>
            <person name="Meyerdierks A."/>
            <person name="Storesund J.E."/>
            <person name="Kallscheuer N."/>
            <person name="Luecker S."/>
            <person name="Lage O.M."/>
            <person name="Pohl T."/>
            <person name="Merkel B.J."/>
            <person name="Hornburger P."/>
            <person name="Mueller R.-W."/>
            <person name="Bruemmer F."/>
            <person name="Labrenz M."/>
            <person name="Spormann A.M."/>
            <person name="Op den Camp H."/>
            <person name="Overmann J."/>
            <person name="Amann R."/>
            <person name="Jetten M.S.M."/>
            <person name="Mascher T."/>
            <person name="Medema M.H."/>
            <person name="Devos D.P."/>
            <person name="Kaster A.-K."/>
            <person name="Ovreas L."/>
            <person name="Rohde M."/>
            <person name="Galperin M.Y."/>
            <person name="Jogler C."/>
        </authorList>
    </citation>
    <scope>NUCLEOTIDE SEQUENCE [LARGE SCALE GENOMIC DNA]</scope>
    <source>
        <strain evidence="1 2">I41</strain>
    </source>
</reference>
<proteinExistence type="predicted"/>
<accession>A0A517U249</accession>
<dbReference type="AlphaFoldDB" id="A0A517U249"/>
<sequence length="107" mass="11365">MAVKMRGMKSILAMNLAIGCFLLFWAAIAETRTFGLASDLVDELRTGSSTIKSIGYSDVIRLLRRATERDAAVCAAAGGVLVATSSLGLWLRTRRPAPPAPGREAEG</sequence>
<dbReference type="KEGG" id="llh:I41_39000"/>
<keyword evidence="2" id="KW-1185">Reference proteome</keyword>
<name>A0A517U249_9BACT</name>
<evidence type="ECO:0000313" key="1">
    <source>
        <dbReference type="EMBL" id="QDT74701.1"/>
    </source>
</evidence>